<sequence>MLHADQNGRRRFVALGDSFTEGVGDRNKILPNGVRGWADRVAEKLAKAEPGWEYANLAVRSKRLHHIVEEQLDRALAMEPTLITLYAGGNDILDFGTDMDQLMAEYEKLVDRLASTGATLVLFTGYDVKVSAVLEPFKKRNAIYNERVRELAVKYGAVLVDYWCLDAYHDRRMWAADRLHMSKAGHKYMAAQVLDQLGVPHKFSPKDWEPPQRLKLREWERRQRKWMNDWVIPLFGRKLRGVTLGDSLNPRWPEPVKVPRKAGLRKLAERAAIRAVAGAGARKSSAAVGRQLESKSQDNGGT</sequence>
<keyword evidence="4" id="KW-1185">Reference proteome</keyword>
<comment type="caution">
    <text evidence="3">The sequence shown here is derived from an EMBL/GenBank/DDBJ whole genome shotgun (WGS) entry which is preliminary data.</text>
</comment>
<dbReference type="AlphaFoldDB" id="A0A4R5K6U1"/>
<name>A0A4R5K6U1_9MICC</name>
<evidence type="ECO:0000256" key="1">
    <source>
        <dbReference type="SAM" id="MobiDB-lite"/>
    </source>
</evidence>
<keyword evidence="3" id="KW-0378">Hydrolase</keyword>
<dbReference type="OrthoDB" id="3465773at2"/>
<evidence type="ECO:0000313" key="4">
    <source>
        <dbReference type="Proteomes" id="UP000295511"/>
    </source>
</evidence>
<dbReference type="EMBL" id="SMRU01000037">
    <property type="protein sequence ID" value="TDF90083.1"/>
    <property type="molecule type" value="Genomic_DNA"/>
</dbReference>
<dbReference type="Proteomes" id="UP000295511">
    <property type="component" value="Unassembled WGS sequence"/>
</dbReference>
<evidence type="ECO:0000259" key="2">
    <source>
        <dbReference type="Pfam" id="PF13472"/>
    </source>
</evidence>
<dbReference type="InterPro" id="IPR036514">
    <property type="entry name" value="SGNH_hydro_sf"/>
</dbReference>
<dbReference type="InterPro" id="IPR053140">
    <property type="entry name" value="GDSL_Rv0518-like"/>
</dbReference>
<organism evidence="3 4">
    <name type="scientific">Arthrobacter terricola</name>
    <dbReference type="NCBI Taxonomy" id="2547396"/>
    <lineage>
        <taxon>Bacteria</taxon>
        <taxon>Bacillati</taxon>
        <taxon>Actinomycetota</taxon>
        <taxon>Actinomycetes</taxon>
        <taxon>Micrococcales</taxon>
        <taxon>Micrococcaceae</taxon>
        <taxon>Arthrobacter</taxon>
    </lineage>
</organism>
<dbReference type="Pfam" id="PF13472">
    <property type="entry name" value="Lipase_GDSL_2"/>
    <property type="match status" value="1"/>
</dbReference>
<evidence type="ECO:0000313" key="3">
    <source>
        <dbReference type="EMBL" id="TDF90083.1"/>
    </source>
</evidence>
<gene>
    <name evidence="3" type="ORF">E1809_22510</name>
</gene>
<accession>A0A4R5K6U1</accession>
<dbReference type="SUPFAM" id="SSF52266">
    <property type="entry name" value="SGNH hydrolase"/>
    <property type="match status" value="1"/>
</dbReference>
<feature type="domain" description="SGNH hydrolase-type esterase" evidence="2">
    <location>
        <begin position="14"/>
        <end position="187"/>
    </location>
</feature>
<dbReference type="PANTHER" id="PTHR43784">
    <property type="entry name" value="GDSL-LIKE LIPASE/ACYLHYDROLASE, PUTATIVE (AFU_ORTHOLOGUE AFUA_2G00820)-RELATED"/>
    <property type="match status" value="1"/>
</dbReference>
<reference evidence="3 4" key="1">
    <citation type="submission" date="2019-03" db="EMBL/GenBank/DDBJ databases">
        <title>Whole genome sequence of Arthrobacter sp JH1-1.</title>
        <authorList>
            <person name="Trinh H.N."/>
        </authorList>
    </citation>
    <scope>NUCLEOTIDE SEQUENCE [LARGE SCALE GENOMIC DNA]</scope>
    <source>
        <strain evidence="3 4">JH1-1</strain>
    </source>
</reference>
<feature type="region of interest" description="Disordered" evidence="1">
    <location>
        <begin position="279"/>
        <end position="302"/>
    </location>
</feature>
<dbReference type="Gene3D" id="3.40.50.1110">
    <property type="entry name" value="SGNH hydrolase"/>
    <property type="match status" value="1"/>
</dbReference>
<dbReference type="GO" id="GO:0016787">
    <property type="term" value="F:hydrolase activity"/>
    <property type="evidence" value="ECO:0007669"/>
    <property type="project" value="UniProtKB-KW"/>
</dbReference>
<proteinExistence type="predicted"/>
<protein>
    <submittedName>
        <fullName evidence="3">SGNH/GDSL hydrolase family protein</fullName>
    </submittedName>
</protein>
<dbReference type="CDD" id="cd01832">
    <property type="entry name" value="SGNH_hydrolase_like_1"/>
    <property type="match status" value="1"/>
</dbReference>
<dbReference type="InterPro" id="IPR013830">
    <property type="entry name" value="SGNH_hydro"/>
</dbReference>
<dbReference type="PANTHER" id="PTHR43784:SF2">
    <property type="entry name" value="GDSL-LIKE LIPASE_ACYLHYDROLASE, PUTATIVE (AFU_ORTHOLOGUE AFUA_2G00820)-RELATED"/>
    <property type="match status" value="1"/>
</dbReference>